<keyword evidence="10" id="KW-0539">Nucleus</keyword>
<dbReference type="PROSITE" id="PS50016">
    <property type="entry name" value="ZF_PHD_2"/>
    <property type="match status" value="1"/>
</dbReference>
<feature type="region of interest" description="Disordered" evidence="13">
    <location>
        <begin position="1356"/>
        <end position="1418"/>
    </location>
</feature>
<feature type="compositionally biased region" description="Basic and acidic residues" evidence="13">
    <location>
        <begin position="1318"/>
        <end position="1331"/>
    </location>
</feature>
<dbReference type="Gene3D" id="3.30.40.10">
    <property type="entry name" value="Zinc/RING finger domain, C3HC4 (zinc finger)"/>
    <property type="match status" value="1"/>
</dbReference>
<dbReference type="SUPFAM" id="SSF57903">
    <property type="entry name" value="FYVE/PHD zinc finger"/>
    <property type="match status" value="1"/>
</dbReference>
<dbReference type="Pfam" id="PF00628">
    <property type="entry name" value="PHD"/>
    <property type="match status" value="1"/>
</dbReference>
<dbReference type="SUPFAM" id="SSF54171">
    <property type="entry name" value="DNA-binding domain"/>
    <property type="match status" value="1"/>
</dbReference>
<evidence type="ECO:0000256" key="4">
    <source>
        <dbReference type="ARBA" id="ARBA00022771"/>
    </source>
</evidence>
<feature type="compositionally biased region" description="Low complexity" evidence="13">
    <location>
        <begin position="337"/>
        <end position="347"/>
    </location>
</feature>
<keyword evidence="4 12" id="KW-0863">Zinc-finger</keyword>
<evidence type="ECO:0000256" key="5">
    <source>
        <dbReference type="ARBA" id="ARBA00022833"/>
    </source>
</evidence>
<name>A0A8D1J7N7_PIG</name>
<feature type="region of interest" description="Disordered" evidence="13">
    <location>
        <begin position="190"/>
        <end position="347"/>
    </location>
</feature>
<feature type="region of interest" description="Disordered" evidence="13">
    <location>
        <begin position="522"/>
        <end position="564"/>
    </location>
</feature>
<dbReference type="SMART" id="SM00391">
    <property type="entry name" value="MBD"/>
    <property type="match status" value="1"/>
</dbReference>
<evidence type="ECO:0000256" key="9">
    <source>
        <dbReference type="ARBA" id="ARBA00023163"/>
    </source>
</evidence>
<dbReference type="Gene3D" id="1.20.920.10">
    <property type="entry name" value="Bromodomain-like"/>
    <property type="match status" value="1"/>
</dbReference>
<feature type="compositionally biased region" description="Acidic residues" evidence="13">
    <location>
        <begin position="1173"/>
        <end position="1197"/>
    </location>
</feature>
<dbReference type="InterPro" id="IPR036427">
    <property type="entry name" value="Bromodomain-like_sf"/>
</dbReference>
<protein>
    <recommendedName>
        <fullName evidence="20">Bromodomain adjacent to zinc finger domain 2B</fullName>
    </recommendedName>
</protein>
<feature type="region of interest" description="Disordered" evidence="13">
    <location>
        <begin position="407"/>
        <end position="431"/>
    </location>
</feature>
<feature type="compositionally biased region" description="Polar residues" evidence="13">
    <location>
        <begin position="1360"/>
        <end position="1410"/>
    </location>
</feature>
<feature type="compositionally biased region" description="Low complexity" evidence="13">
    <location>
        <begin position="8"/>
        <end position="32"/>
    </location>
</feature>
<dbReference type="SMART" id="SM00297">
    <property type="entry name" value="BROMO"/>
    <property type="match status" value="1"/>
</dbReference>
<dbReference type="InterPro" id="IPR019787">
    <property type="entry name" value="Znf_PHD-finger"/>
</dbReference>
<dbReference type="Pfam" id="PF00439">
    <property type="entry name" value="Bromodomain"/>
    <property type="match status" value="1"/>
</dbReference>
<dbReference type="Pfam" id="PF01429">
    <property type="entry name" value="MBD"/>
    <property type="match status" value="1"/>
</dbReference>
<feature type="compositionally biased region" description="Acidic residues" evidence="13">
    <location>
        <begin position="605"/>
        <end position="629"/>
    </location>
</feature>
<feature type="compositionally biased region" description="Polar residues" evidence="13">
    <location>
        <begin position="529"/>
        <end position="552"/>
    </location>
</feature>
<feature type="region of interest" description="Disordered" evidence="13">
    <location>
        <begin position="1543"/>
        <end position="1573"/>
    </location>
</feature>
<feature type="region of interest" description="Disordered" evidence="13">
    <location>
        <begin position="1309"/>
        <end position="1336"/>
    </location>
</feature>
<evidence type="ECO:0000313" key="19">
    <source>
        <dbReference type="Proteomes" id="UP000694728"/>
    </source>
</evidence>
<evidence type="ECO:0000313" key="18">
    <source>
        <dbReference type="Ensembl" id="ENSSSCP00045044359.1"/>
    </source>
</evidence>
<dbReference type="Proteomes" id="UP000694724">
    <property type="component" value="Unplaced"/>
</dbReference>
<feature type="compositionally biased region" description="Basic and acidic residues" evidence="13">
    <location>
        <begin position="591"/>
        <end position="604"/>
    </location>
</feature>
<evidence type="ECO:0000256" key="6">
    <source>
        <dbReference type="ARBA" id="ARBA00023015"/>
    </source>
</evidence>
<keyword evidence="7" id="KW-0175">Coiled coil</keyword>
<evidence type="ECO:0000256" key="1">
    <source>
        <dbReference type="ARBA" id="ARBA00004123"/>
    </source>
</evidence>
<dbReference type="PRINTS" id="PR00503">
    <property type="entry name" value="BROMODOMAIN"/>
</dbReference>
<organism evidence="18 19">
    <name type="scientific">Sus scrofa</name>
    <name type="common">Pig</name>
    <dbReference type="NCBI Taxonomy" id="9823"/>
    <lineage>
        <taxon>Eukaryota</taxon>
        <taxon>Metazoa</taxon>
        <taxon>Chordata</taxon>
        <taxon>Craniata</taxon>
        <taxon>Vertebrata</taxon>
        <taxon>Euteleostomi</taxon>
        <taxon>Mammalia</taxon>
        <taxon>Eutheria</taxon>
        <taxon>Laurasiatheria</taxon>
        <taxon>Artiodactyla</taxon>
        <taxon>Suina</taxon>
        <taxon>Suidae</taxon>
        <taxon>Sus</taxon>
    </lineage>
</organism>
<feature type="region of interest" description="Disordered" evidence="13">
    <location>
        <begin position="1916"/>
        <end position="1937"/>
    </location>
</feature>
<dbReference type="PROSITE" id="PS50982">
    <property type="entry name" value="MBD"/>
    <property type="match status" value="1"/>
</dbReference>
<accession>A0A8D1J7N7</accession>
<dbReference type="Ensembl" id="ENSSSCT00045062939.1">
    <property type="protein sequence ID" value="ENSSSCP00045044359.1"/>
    <property type="gene ID" value="ENSSSCG00045036261.1"/>
</dbReference>
<dbReference type="InterPro" id="IPR001487">
    <property type="entry name" value="Bromodomain"/>
</dbReference>
<evidence type="ECO:0008006" key="20">
    <source>
        <dbReference type="Google" id="ProtNLM"/>
    </source>
</evidence>
<reference evidence="18" key="1">
    <citation type="submission" date="2025-05" db="UniProtKB">
        <authorList>
            <consortium name="Ensembl"/>
        </authorList>
    </citation>
    <scope>IDENTIFICATION</scope>
</reference>
<feature type="compositionally biased region" description="Basic and acidic residues" evidence="13">
    <location>
        <begin position="305"/>
        <end position="323"/>
    </location>
</feature>
<dbReference type="GO" id="GO:0008270">
    <property type="term" value="F:zinc ion binding"/>
    <property type="evidence" value="ECO:0007669"/>
    <property type="project" value="UniProtKB-KW"/>
</dbReference>
<keyword evidence="8 11" id="KW-0103">Bromodomain</keyword>
<dbReference type="Proteomes" id="UP000694720">
    <property type="component" value="Unplaced"/>
</dbReference>
<feature type="compositionally biased region" description="Acidic residues" evidence="13">
    <location>
        <begin position="263"/>
        <end position="289"/>
    </location>
</feature>
<keyword evidence="3" id="KW-0479">Metal-binding</keyword>
<feature type="compositionally biased region" description="Basic and acidic residues" evidence="13">
    <location>
        <begin position="1198"/>
        <end position="1207"/>
    </location>
</feature>
<evidence type="ECO:0000256" key="12">
    <source>
        <dbReference type="PROSITE-ProRule" id="PRU00146"/>
    </source>
</evidence>
<feature type="domain" description="PHD-type" evidence="15">
    <location>
        <begin position="1844"/>
        <end position="1894"/>
    </location>
</feature>
<dbReference type="CDD" id="cd15630">
    <property type="entry name" value="PHD_BAZ2B"/>
    <property type="match status" value="1"/>
</dbReference>
<keyword evidence="6" id="KW-0805">Transcription regulation</keyword>
<evidence type="ECO:0000256" key="10">
    <source>
        <dbReference type="ARBA" id="ARBA00023242"/>
    </source>
</evidence>
<evidence type="ECO:0000256" key="2">
    <source>
        <dbReference type="ARBA" id="ARBA00007444"/>
    </source>
</evidence>
<dbReference type="Pfam" id="PF02791">
    <property type="entry name" value="DDT"/>
    <property type="match status" value="1"/>
</dbReference>
<dbReference type="InterPro" id="IPR013083">
    <property type="entry name" value="Znf_RING/FYVE/PHD"/>
</dbReference>
<dbReference type="Pfam" id="PF15613">
    <property type="entry name" value="WSD"/>
    <property type="match status" value="1"/>
</dbReference>
<dbReference type="GO" id="GO:0003677">
    <property type="term" value="F:DNA binding"/>
    <property type="evidence" value="ECO:0007669"/>
    <property type="project" value="InterPro"/>
</dbReference>
<feature type="region of interest" description="Disordered" evidence="13">
    <location>
        <begin position="897"/>
        <end position="919"/>
    </location>
</feature>
<dbReference type="InterPro" id="IPR018501">
    <property type="entry name" value="DDT_dom"/>
</dbReference>
<dbReference type="Proteomes" id="UP000694728">
    <property type="component" value="Unplaced"/>
</dbReference>
<comment type="subcellular location">
    <subcellularLocation>
        <location evidence="1">Nucleus</location>
    </subcellularLocation>
</comment>
<evidence type="ECO:0000259" key="15">
    <source>
        <dbReference type="PROSITE" id="PS50016"/>
    </source>
</evidence>
<evidence type="ECO:0000256" key="3">
    <source>
        <dbReference type="ARBA" id="ARBA00022723"/>
    </source>
</evidence>
<dbReference type="PANTHER" id="PTHR45915">
    <property type="entry name" value="TRANSCRIPTION INTERMEDIARY FACTOR"/>
    <property type="match status" value="1"/>
</dbReference>
<proteinExistence type="inferred from homology"/>
<feature type="region of interest" description="Disordered" evidence="13">
    <location>
        <begin position="589"/>
        <end position="642"/>
    </location>
</feature>
<feature type="domain" description="MBD" evidence="17">
    <location>
        <begin position="640"/>
        <end position="715"/>
    </location>
</feature>
<feature type="compositionally biased region" description="Polar residues" evidence="13">
    <location>
        <begin position="460"/>
        <end position="477"/>
    </location>
</feature>
<evidence type="ECO:0000256" key="7">
    <source>
        <dbReference type="ARBA" id="ARBA00023054"/>
    </source>
</evidence>
<feature type="compositionally biased region" description="Polar residues" evidence="13">
    <location>
        <begin position="146"/>
        <end position="162"/>
    </location>
</feature>
<evidence type="ECO:0000259" key="17">
    <source>
        <dbReference type="PROSITE" id="PS50982"/>
    </source>
</evidence>
<dbReference type="InterPro" id="IPR001739">
    <property type="entry name" value="Methyl_CpG_DNA-bd"/>
</dbReference>
<feature type="domain" description="DDT" evidence="16">
    <location>
        <begin position="963"/>
        <end position="1028"/>
    </location>
</feature>
<keyword evidence="5" id="KW-0862">Zinc</keyword>
<feature type="compositionally biased region" description="Basic and acidic residues" evidence="13">
    <location>
        <begin position="707"/>
        <end position="728"/>
    </location>
</feature>
<feature type="domain" description="Bromo" evidence="14">
    <location>
        <begin position="1989"/>
        <end position="2051"/>
    </location>
</feature>
<sequence length="2051" mass="227810">MESGERLPSSTTSSTTPTSSSIPSVASSVSKGGLSTGAASLSSTINPCGHLFRAAGDQPFNLSTVSSAFPMVSHPVFGLHSASSGHSEFGGLGTLGTPTALAAHPQLASFPGAEWWRTADVHSRAGATFFPPLLGIPPLFAPPAQNHDSSFHSRTSGKSNRNGPEKGVNGSINGNSTSSVSCINTSVLSTTASSSVGQTKSISSGGGNRKGNQEQNKTQPLDARAEKIKDKKPRKKAMESSSNSDSDSGTSSDTSSEGISSSDSDDLEEDEEEDQSIEESEDDDSDSESEAQHKSNNQVLLHGISDPKAEGQKATEKAQEKRIHQPLPLVSEPQTHSSFQSQQKQPQVLSQQLPFIFQSSQAKEESVNKHTSVIQSTGLVSNVKPLSLVNQAKKESYMKLIVPSPDVLKAGNKNTSEESSPLTSELRSKREQYKQTFPAQLKKQESSKSLKKVIAALSNPKATSSSPAHPKQTLENNHPNPFLTNALLGNHQPNGVIQSVIQEAPLALTTKTKMQTKINENIATAGGTPFSSPVNLSTSGRRTPSNQTTVIPSASPVPHSQGKEKAVNNNINIVKTQHHSHPAKSLVEQFRGTDSDIPSSKDSEDSNEDEEEDDEEEDEEDDEDDESDDSQSGTSKRRRVTDERELRIPLEYGWQRETRIRNFGGRLQGEVAYYAPCGKKLRQYPEVIKGMQWCLLKEEDVIPRIRAMEGRRGRPPNPDRQRAREESRMRRRKGRPPNVGSAEFLDNTDAKLLRKLQAQEIARQAAQIKLLRKLQKQEQARVAKEAKKQQAIMAAEEKRKQKEQIKIMKQQEKIKRIQQIRMEKELRAQQILEAKKKKKEEAANAKLLEAEKRIKEKEMRRQQAVLLKHQELERHRLDMERERRRQHMMLMKAMEARKKAEEKERLKQEKRDEKRLNKERKLEQRRLELEMAKELKKPNEDMCLADQKPLPELPRIPGLVLSGSTFSDCLMVVQFLRNFGKVLGFDVNIDVPNLSVLQEGLLNIGDSMGEVQDLLVRLLSAAVCDPGLITGYKAKTALGEHLLNVGVNRDNVSEILQIFMEAHCGQTELTESLKTKAFQAHTPAQKASVLAFLINELACSKSVVSEIDKNIDYMSNLRRDKWVVEGKLRKLRIIHAKKTGKRDTSSGIDLGEEQHPLGTPTPGRKRRRKGGDSDYDDDDDDDSDDQADEEEEEEEDKEDKKGKKTEICEDEDEGDQAASVEELEKQIEKLSKQQSQYRRKLFDASHSLRSMMFGQDRYRRRYWILPQCGGIFVEGMESGEGLEEIAKEREKLKKAESTPVKEEIFETSEDTLNCSNPDHCEQKEDPKEKDNTNLFLQKPGSFSKLSKLLEVAKMPPESDVMTSKPNSSANGCTLSYQNSGKHSLGSIQPTATQSNMEKTDSNNPFNTGSSAPGKFYSPLPNDQLLKTLTEKNRQWFSLLPRTPCDDTSLTHADMSTASLVTPQSQPPSKSPSPAPGPLLGSSSAQNPVGLNPFALSPLQMKSGVSMMGLQFCGWPTGVLTSNIPFTSPLPSLGTGLGLSEGNGNSFLTPNVASSKSESPVPQNEKPSSAQPAAVEVAKPVDYPSPKPIPEEMQFGWWRIIDPEDLKALLKVLHLRGIREKALQKQIQKHLDYITQACIKNKDVAIIELNENEENQVTRDIVENWSVEDQAMETDLSILQQVEDLERRVASASLQVKGWMCPEPASEREDLVYFEHKSFSKLCKEHDGEFTGEEESSAHALERKSDNPLDIAVTRLADLERNIERRYLKSPLSTTIQIKLDNVGTVTVPAPAPSISGDGDGIEEDIAPGLRVWRRALSEARSAAQVALCIQQLQKSIAWEKSIMKVYCQICRKGDNEELLLLCDGCDKGCHTYCHRPKITTIPDGDWFCPACIAKASGQTLKVRKLNVKGKKTESKKGKKVTLTGDTEDEDSASTSSSLKRGIKDLKKRKMEENTSINLSKQESFTSVKKPKRDDSKDLALCSMILTEMETHEDAWPFLLPVNLKLVPGYKKVIKKPMDFSTIREKLSSGHFTFYLLLPLCLQNETTLKNSL</sequence>
<dbReference type="PROSITE" id="PS50827">
    <property type="entry name" value="DDT"/>
    <property type="match status" value="1"/>
</dbReference>
<dbReference type="FunFam" id="3.30.40.10:FF:000199">
    <property type="entry name" value="Bromodomain adjacent to zinc finger domain 2B"/>
    <property type="match status" value="1"/>
</dbReference>
<feature type="region of interest" description="Disordered" evidence="13">
    <location>
        <begin position="1141"/>
        <end position="1218"/>
    </location>
</feature>
<dbReference type="InterPro" id="IPR001965">
    <property type="entry name" value="Znf_PHD"/>
</dbReference>
<dbReference type="Gene3D" id="3.30.890.10">
    <property type="entry name" value="Methyl-cpg-binding Protein 2, Chain A"/>
    <property type="match status" value="1"/>
</dbReference>
<dbReference type="SMART" id="SM00571">
    <property type="entry name" value="DDT"/>
    <property type="match status" value="1"/>
</dbReference>
<comment type="similarity">
    <text evidence="2">Belongs to the WAL family.</text>
</comment>
<dbReference type="InterPro" id="IPR011011">
    <property type="entry name" value="Znf_FYVE_PHD"/>
</dbReference>
<feature type="compositionally biased region" description="Low complexity" evidence="13">
    <location>
        <begin position="239"/>
        <end position="262"/>
    </location>
</feature>
<keyword evidence="9" id="KW-0804">Transcription</keyword>
<dbReference type="GO" id="GO:0005634">
    <property type="term" value="C:nucleus"/>
    <property type="evidence" value="ECO:0007669"/>
    <property type="project" value="UniProtKB-SubCell"/>
</dbReference>
<dbReference type="SUPFAM" id="SSF47370">
    <property type="entry name" value="Bromodomain"/>
    <property type="match status" value="1"/>
</dbReference>
<feature type="compositionally biased region" description="Pro residues" evidence="13">
    <location>
        <begin position="1464"/>
        <end position="1476"/>
    </location>
</feature>
<dbReference type="PROSITE" id="PS50014">
    <property type="entry name" value="BROMODOMAIN_2"/>
    <property type="match status" value="1"/>
</dbReference>
<feature type="region of interest" description="Disordered" evidence="13">
    <location>
        <begin position="707"/>
        <end position="740"/>
    </location>
</feature>
<feature type="region of interest" description="Disordered" evidence="13">
    <location>
        <begin position="140"/>
        <end position="178"/>
    </location>
</feature>
<feature type="region of interest" description="Disordered" evidence="13">
    <location>
        <begin position="458"/>
        <end position="477"/>
    </location>
</feature>
<feature type="region of interest" description="Disordered" evidence="13">
    <location>
        <begin position="1458"/>
        <end position="1485"/>
    </location>
</feature>
<evidence type="ECO:0000256" key="13">
    <source>
        <dbReference type="SAM" id="MobiDB-lite"/>
    </source>
</evidence>
<dbReference type="SMART" id="SM00249">
    <property type="entry name" value="PHD"/>
    <property type="match status" value="1"/>
</dbReference>
<dbReference type="InterPro" id="IPR016177">
    <property type="entry name" value="DNA-bd_dom_sf"/>
</dbReference>
<dbReference type="PANTHER" id="PTHR45915:SF1">
    <property type="entry name" value="BROMODOMAIN ADJACENT TO ZINC FINGER DOMAIN PROTEIN 2B"/>
    <property type="match status" value="1"/>
</dbReference>
<feature type="region of interest" description="Disordered" evidence="13">
    <location>
        <begin position="1"/>
        <end position="32"/>
    </location>
</feature>
<dbReference type="Ensembl" id="ENSSSCT00035009278.1">
    <property type="protein sequence ID" value="ENSSSCP00035003122.1"/>
    <property type="gene ID" value="ENSSSCG00035007439.1"/>
</dbReference>
<evidence type="ECO:0000259" key="14">
    <source>
        <dbReference type="PROSITE" id="PS50014"/>
    </source>
</evidence>
<dbReference type="CDD" id="cd01397">
    <property type="entry name" value="HAT_MBD"/>
    <property type="match status" value="1"/>
</dbReference>
<evidence type="ECO:0000256" key="8">
    <source>
        <dbReference type="ARBA" id="ARBA00023117"/>
    </source>
</evidence>
<evidence type="ECO:0000256" key="11">
    <source>
        <dbReference type="PROSITE-ProRule" id="PRU00035"/>
    </source>
</evidence>
<dbReference type="Ensembl" id="ENSSSCT00055031031.1">
    <property type="protein sequence ID" value="ENSSSCP00055024702.1"/>
    <property type="gene ID" value="ENSSSCG00055015651.1"/>
</dbReference>
<feature type="compositionally biased region" description="Polar residues" evidence="13">
    <location>
        <begin position="1546"/>
        <end position="1570"/>
    </location>
</feature>
<dbReference type="InterPro" id="IPR028941">
    <property type="entry name" value="WHIM2_dom"/>
</dbReference>
<evidence type="ECO:0000259" key="16">
    <source>
        <dbReference type="PROSITE" id="PS50827"/>
    </source>
</evidence>